<dbReference type="Gene3D" id="3.40.50.2000">
    <property type="entry name" value="Glycogen Phosphorylase B"/>
    <property type="match status" value="2"/>
</dbReference>
<protein>
    <submittedName>
        <fullName evidence="2">Mannosylfructose-phosphate synthase</fullName>
        <ecNumber evidence="2">2.4.1.246</ecNumber>
    </submittedName>
</protein>
<dbReference type="CDD" id="cd03801">
    <property type="entry name" value="GT4_PimA-like"/>
    <property type="match status" value="1"/>
</dbReference>
<dbReference type="RefSeq" id="WP_085863611.1">
    <property type="nucleotide sequence ID" value="NZ_FWFT01000002.1"/>
</dbReference>
<accession>A0A1Y5S164</accession>
<name>A0A1Y5S164_9RHOB</name>
<proteinExistence type="predicted"/>
<dbReference type="PANTHER" id="PTHR45947">
    <property type="entry name" value="SULFOQUINOVOSYL TRANSFERASE SQD2"/>
    <property type="match status" value="1"/>
</dbReference>
<dbReference type="Pfam" id="PF13692">
    <property type="entry name" value="Glyco_trans_1_4"/>
    <property type="match status" value="1"/>
</dbReference>
<dbReference type="PANTHER" id="PTHR45947:SF3">
    <property type="entry name" value="SULFOQUINOVOSYL TRANSFERASE SQD2"/>
    <property type="match status" value="1"/>
</dbReference>
<sequence length="338" mass="37102">MTQTCTVLHLVDDTTAGGVTRVIDQMVAAAPLAACAHQRVLPVTRGRFGALPKDVDIIVSHTAISWRTLPALMALRATHPNVTLIHVEHSYTEGFVVHNVTRTRRFFGLLKIAFSLFDRVIAVSEAQADWMRRHELCSHKSLTTIPSWVDLSPFRDLTPPRGPIRTLGAIGRLDTQKGFDRLIAAFQSLPDPDLRLRIIGKGPQEKHLRQLAGTDPRIVFAGFADTPTDAYADVDAVVMPSRWEAFGLVATEALAAGRPVLCANVDGLRDHDPFGAQLIQGPSARDLVLGLRRMLDTPYSPRPAQNLRHREALSVRLWQDVFLASVADRTGALATAAE</sequence>
<dbReference type="Pfam" id="PF13439">
    <property type="entry name" value="Glyco_transf_4"/>
    <property type="match status" value="1"/>
</dbReference>
<dbReference type="EC" id="2.4.1.246" evidence="2"/>
<dbReference type="SUPFAM" id="SSF53756">
    <property type="entry name" value="UDP-Glycosyltransferase/glycogen phosphorylase"/>
    <property type="match status" value="1"/>
</dbReference>
<dbReference type="InterPro" id="IPR050194">
    <property type="entry name" value="Glycosyltransferase_grp1"/>
</dbReference>
<dbReference type="Proteomes" id="UP000193623">
    <property type="component" value="Unassembled WGS sequence"/>
</dbReference>
<dbReference type="GO" id="GO:0103011">
    <property type="term" value="F:mannosylfructose-phosphate synthase activity"/>
    <property type="evidence" value="ECO:0007669"/>
    <property type="project" value="UniProtKB-EC"/>
</dbReference>
<reference evidence="2 3" key="1">
    <citation type="submission" date="2017-03" db="EMBL/GenBank/DDBJ databases">
        <authorList>
            <person name="Afonso C.L."/>
            <person name="Miller P.J."/>
            <person name="Scott M.A."/>
            <person name="Spackman E."/>
            <person name="Goraichik I."/>
            <person name="Dimitrov K.M."/>
            <person name="Suarez D.L."/>
            <person name="Swayne D.E."/>
        </authorList>
    </citation>
    <scope>NUCLEOTIDE SEQUENCE [LARGE SCALE GENOMIC DNA]</scope>
    <source>
        <strain evidence="2 3">CECT 8397</strain>
    </source>
</reference>
<keyword evidence="2" id="KW-0808">Transferase</keyword>
<dbReference type="AlphaFoldDB" id="A0A1Y5S164"/>
<dbReference type="InterPro" id="IPR028098">
    <property type="entry name" value="Glyco_trans_4-like_N"/>
</dbReference>
<gene>
    <name evidence="2" type="primary">mfpsA</name>
    <name evidence="2" type="ORF">PSJ8397_01138</name>
</gene>
<keyword evidence="3" id="KW-1185">Reference proteome</keyword>
<dbReference type="OrthoDB" id="529131at2"/>
<evidence type="ECO:0000313" key="3">
    <source>
        <dbReference type="Proteomes" id="UP000193623"/>
    </source>
</evidence>
<evidence type="ECO:0000259" key="1">
    <source>
        <dbReference type="Pfam" id="PF13439"/>
    </source>
</evidence>
<evidence type="ECO:0000313" key="2">
    <source>
        <dbReference type="EMBL" id="SLN27607.1"/>
    </source>
</evidence>
<dbReference type="EMBL" id="FWFT01000002">
    <property type="protein sequence ID" value="SLN27607.1"/>
    <property type="molecule type" value="Genomic_DNA"/>
</dbReference>
<organism evidence="2 3">
    <name type="scientific">Pseudooctadecabacter jejudonensis</name>
    <dbReference type="NCBI Taxonomy" id="1391910"/>
    <lineage>
        <taxon>Bacteria</taxon>
        <taxon>Pseudomonadati</taxon>
        <taxon>Pseudomonadota</taxon>
        <taxon>Alphaproteobacteria</taxon>
        <taxon>Rhodobacterales</taxon>
        <taxon>Paracoccaceae</taxon>
        <taxon>Pseudooctadecabacter</taxon>
    </lineage>
</organism>
<feature type="domain" description="Glycosyltransferase subfamily 4-like N-terminal" evidence="1">
    <location>
        <begin position="53"/>
        <end position="152"/>
    </location>
</feature>
<keyword evidence="2" id="KW-0328">Glycosyltransferase</keyword>